<comment type="caution">
    <text evidence="2">The sequence shown here is derived from an EMBL/GenBank/DDBJ whole genome shotgun (WGS) entry which is preliminary data.</text>
</comment>
<feature type="compositionally biased region" description="Basic and acidic residues" evidence="1">
    <location>
        <begin position="378"/>
        <end position="389"/>
    </location>
</feature>
<evidence type="ECO:0008006" key="3">
    <source>
        <dbReference type="Google" id="ProtNLM"/>
    </source>
</evidence>
<organism evidence="2">
    <name type="scientific">Tanacetum cinerariifolium</name>
    <name type="common">Dalmatian daisy</name>
    <name type="synonym">Chrysanthemum cinerariifolium</name>
    <dbReference type="NCBI Taxonomy" id="118510"/>
    <lineage>
        <taxon>Eukaryota</taxon>
        <taxon>Viridiplantae</taxon>
        <taxon>Streptophyta</taxon>
        <taxon>Embryophyta</taxon>
        <taxon>Tracheophyta</taxon>
        <taxon>Spermatophyta</taxon>
        <taxon>Magnoliopsida</taxon>
        <taxon>eudicotyledons</taxon>
        <taxon>Gunneridae</taxon>
        <taxon>Pentapetalae</taxon>
        <taxon>asterids</taxon>
        <taxon>campanulids</taxon>
        <taxon>Asterales</taxon>
        <taxon>Asteraceae</taxon>
        <taxon>Asteroideae</taxon>
        <taxon>Anthemideae</taxon>
        <taxon>Anthemidinae</taxon>
        <taxon>Tanacetum</taxon>
    </lineage>
</organism>
<gene>
    <name evidence="2" type="ORF">Tci_033994</name>
</gene>
<accession>A0A6L2LJJ7</accession>
<sequence>MLKEGSRTRTKEVLNENIPSAVHFLGEEDWDAILENIDFGKIPQLKGIDVPPYVVRWERVRDIRRSHLDGELELEEVEANEEIVKEYIAIKEKNDPGAFVLPIQLEGKYDTHALSDTGSNINIVPYRIFEKLGREQVKPVRHNVLEHMMTKPVHPDPNNPTNTKSWRKRCSQEFTMNFCYELSISSEEELHLSRSLSSTIRIPILRVLQKMMTYDLCQRKIAWIKRKGVRSQRESMIYYGQLITKLAKNMGLVTDEVLNSLSALTYYRALDATTLGELTSSNRSLIYEDPSLRVPLVAMPRGPQSLCTPSEEQPQEDEDQCRDDTEFNLEGDNPSVVIDKTKSAEDGLKTAHTDLDSLEDDLIFVQDKNEGEEEAGKDEDTHATSHEETGDTSIPHLPSLKTI</sequence>
<name>A0A6L2LJJ7_TANCI</name>
<protein>
    <recommendedName>
        <fullName evidence="3">Reverse transcriptase domain-containing protein</fullName>
    </recommendedName>
</protein>
<dbReference type="AlphaFoldDB" id="A0A6L2LJJ7"/>
<evidence type="ECO:0000313" key="2">
    <source>
        <dbReference type="EMBL" id="GEU62016.1"/>
    </source>
</evidence>
<dbReference type="EMBL" id="BKCJ010004602">
    <property type="protein sequence ID" value="GEU62016.1"/>
    <property type="molecule type" value="Genomic_DNA"/>
</dbReference>
<reference evidence="2" key="1">
    <citation type="journal article" date="2019" name="Sci. Rep.">
        <title>Draft genome of Tanacetum cinerariifolium, the natural source of mosquito coil.</title>
        <authorList>
            <person name="Yamashiro T."/>
            <person name="Shiraishi A."/>
            <person name="Satake H."/>
            <person name="Nakayama K."/>
        </authorList>
    </citation>
    <scope>NUCLEOTIDE SEQUENCE</scope>
</reference>
<feature type="region of interest" description="Disordered" evidence="1">
    <location>
        <begin position="351"/>
        <end position="403"/>
    </location>
</feature>
<feature type="compositionally biased region" description="Acidic residues" evidence="1">
    <location>
        <begin position="313"/>
        <end position="329"/>
    </location>
</feature>
<proteinExistence type="predicted"/>
<feature type="region of interest" description="Disordered" evidence="1">
    <location>
        <begin position="299"/>
        <end position="335"/>
    </location>
</feature>
<evidence type="ECO:0000256" key="1">
    <source>
        <dbReference type="SAM" id="MobiDB-lite"/>
    </source>
</evidence>